<accession>A0ABR5NX02</accession>
<evidence type="ECO:0000256" key="1">
    <source>
        <dbReference type="SAM" id="Phobius"/>
    </source>
</evidence>
<feature type="transmembrane region" description="Helical" evidence="1">
    <location>
        <begin position="113"/>
        <end position="133"/>
    </location>
</feature>
<evidence type="ECO:0000313" key="2">
    <source>
        <dbReference type="EMBL" id="KRK53399.1"/>
    </source>
</evidence>
<dbReference type="InterPro" id="IPR010295">
    <property type="entry name" value="DUF898"/>
</dbReference>
<dbReference type="Proteomes" id="UP000051499">
    <property type="component" value="Unassembled WGS sequence"/>
</dbReference>
<dbReference type="Pfam" id="PF05987">
    <property type="entry name" value="DUF898"/>
    <property type="match status" value="1"/>
</dbReference>
<proteinExistence type="predicted"/>
<keyword evidence="3" id="KW-1185">Reference proteome</keyword>
<keyword evidence="1" id="KW-1133">Transmembrane helix</keyword>
<protein>
    <recommendedName>
        <fullName evidence="4">DUF898 domain-containing protein</fullName>
    </recommendedName>
</protein>
<name>A0ABR5NX02_9LACO</name>
<comment type="caution">
    <text evidence="2">The sequence shown here is derived from an EMBL/GenBank/DDBJ whole genome shotgun (WGS) entry which is preliminary data.</text>
</comment>
<sequence length="147" mass="17100">MLSSIQKAEQTIYNNCRKYFVSGGENMNNQEQQPSTRQARSQNMKFGRYSYFDGGLFELILLSLGGFIMTVFTIGILYPWALCLVYGWKINHTVIEGHRMHFNGTGLELFGNWIKWLLLSIITIGIYSFWVNIKLEDWKAKHTTFVN</sequence>
<organism evidence="2 3">
    <name type="scientific">Companilactobacillus kimchii DSM 13961 = JCM 10707</name>
    <dbReference type="NCBI Taxonomy" id="1423765"/>
    <lineage>
        <taxon>Bacteria</taxon>
        <taxon>Bacillati</taxon>
        <taxon>Bacillota</taxon>
        <taxon>Bacilli</taxon>
        <taxon>Lactobacillales</taxon>
        <taxon>Lactobacillaceae</taxon>
        <taxon>Companilactobacillus</taxon>
        <taxon>Companilactobacillus kimchii</taxon>
    </lineage>
</organism>
<keyword evidence="1" id="KW-0812">Transmembrane</keyword>
<evidence type="ECO:0000313" key="3">
    <source>
        <dbReference type="Proteomes" id="UP000051499"/>
    </source>
</evidence>
<gene>
    <name evidence="2" type="ORF">FC97_GL000119</name>
</gene>
<dbReference type="EMBL" id="AZDH01000001">
    <property type="protein sequence ID" value="KRK53399.1"/>
    <property type="molecule type" value="Genomic_DNA"/>
</dbReference>
<feature type="transmembrane region" description="Helical" evidence="1">
    <location>
        <begin position="55"/>
        <end position="78"/>
    </location>
</feature>
<keyword evidence="1" id="KW-0472">Membrane</keyword>
<reference evidence="2 3" key="1">
    <citation type="journal article" date="2015" name="Genome Announc.">
        <title>Expanding the biotechnology potential of lactobacilli through comparative genomics of 213 strains and associated genera.</title>
        <authorList>
            <person name="Sun Z."/>
            <person name="Harris H.M."/>
            <person name="McCann A."/>
            <person name="Guo C."/>
            <person name="Argimon S."/>
            <person name="Zhang W."/>
            <person name="Yang X."/>
            <person name="Jeffery I.B."/>
            <person name="Cooney J.C."/>
            <person name="Kagawa T.F."/>
            <person name="Liu W."/>
            <person name="Song Y."/>
            <person name="Salvetti E."/>
            <person name="Wrobel A."/>
            <person name="Rasinkangas P."/>
            <person name="Parkhill J."/>
            <person name="Rea M.C."/>
            <person name="O'Sullivan O."/>
            <person name="Ritari J."/>
            <person name="Douillard F.P."/>
            <person name="Paul Ross R."/>
            <person name="Yang R."/>
            <person name="Briner A.E."/>
            <person name="Felis G.E."/>
            <person name="de Vos W.M."/>
            <person name="Barrangou R."/>
            <person name="Klaenhammer T.R."/>
            <person name="Caufield P.W."/>
            <person name="Cui Y."/>
            <person name="Zhang H."/>
            <person name="O'Toole P.W."/>
        </authorList>
    </citation>
    <scope>NUCLEOTIDE SEQUENCE [LARGE SCALE GENOMIC DNA]</scope>
    <source>
        <strain evidence="2 3">DSM 13961</strain>
    </source>
</reference>
<evidence type="ECO:0008006" key="4">
    <source>
        <dbReference type="Google" id="ProtNLM"/>
    </source>
</evidence>